<keyword evidence="1" id="KW-0812">Transmembrane</keyword>
<comment type="caution">
    <text evidence="2">The sequence shown here is derived from an EMBL/GenBank/DDBJ whole genome shotgun (WGS) entry which is preliminary data.</text>
</comment>
<feature type="transmembrane region" description="Helical" evidence="1">
    <location>
        <begin position="37"/>
        <end position="55"/>
    </location>
</feature>
<keyword evidence="1" id="KW-1133">Transmembrane helix</keyword>
<evidence type="ECO:0000313" key="3">
    <source>
        <dbReference type="Proteomes" id="UP000005713"/>
    </source>
</evidence>
<dbReference type="EMBL" id="AAYA01000007">
    <property type="protein sequence ID" value="EBA07904.1"/>
    <property type="molecule type" value="Genomic_DNA"/>
</dbReference>
<dbReference type="AlphaFoldDB" id="A3K4K5"/>
<accession>A3K4K5</accession>
<organism evidence="2 3">
    <name type="scientific">Sagittula stellata (strain ATCC 700073 / DSM 11524 / E-37)</name>
    <dbReference type="NCBI Taxonomy" id="388399"/>
    <lineage>
        <taxon>Bacteria</taxon>
        <taxon>Pseudomonadati</taxon>
        <taxon>Pseudomonadota</taxon>
        <taxon>Alphaproteobacteria</taxon>
        <taxon>Rhodobacterales</taxon>
        <taxon>Roseobacteraceae</taxon>
        <taxon>Sagittula</taxon>
    </lineage>
</organism>
<gene>
    <name evidence="2" type="ORF">SSE37_01585</name>
</gene>
<proteinExistence type="predicted"/>
<dbReference type="RefSeq" id="WP_005859641.1">
    <property type="nucleotide sequence ID" value="NZ_AAYA01000007.1"/>
</dbReference>
<keyword evidence="3" id="KW-1185">Reference proteome</keyword>
<sequence>MAENEPDTGFEGETVLGLCRQIWRKRPTWILGLLRDAGLLVSIGGLLLTLFTFYLDHRAQVRYEMSGTLVLLKKARDSVYKIEVSQSASQTPLRERPSSDQRRQYEIYEELRYMVPNQLVDFDPCLDQVERDLKDFAVGAKPPRRILDEGVPLMLTPFAAIIQDLAALEAQIKHHVDQRIGFRAWLVKKSFAMEVSHCFALLPD</sequence>
<protein>
    <submittedName>
        <fullName evidence="2">Uncharacterized protein</fullName>
    </submittedName>
</protein>
<name>A3K4K5_SAGS3</name>
<evidence type="ECO:0000313" key="2">
    <source>
        <dbReference type="EMBL" id="EBA07904.1"/>
    </source>
</evidence>
<keyword evidence="1" id="KW-0472">Membrane</keyword>
<dbReference type="Proteomes" id="UP000005713">
    <property type="component" value="Unassembled WGS sequence"/>
</dbReference>
<evidence type="ECO:0000256" key="1">
    <source>
        <dbReference type="SAM" id="Phobius"/>
    </source>
</evidence>
<reference evidence="2 3" key="1">
    <citation type="submission" date="2006-06" db="EMBL/GenBank/DDBJ databases">
        <authorList>
            <person name="Moran M.A."/>
            <person name="Ferriera S."/>
            <person name="Johnson J."/>
            <person name="Kravitz S."/>
            <person name="Beeson K."/>
            <person name="Sutton G."/>
            <person name="Rogers Y.-H."/>
            <person name="Friedman R."/>
            <person name="Frazier M."/>
            <person name="Venter J.C."/>
        </authorList>
    </citation>
    <scope>NUCLEOTIDE SEQUENCE [LARGE SCALE GENOMIC DNA]</scope>
    <source>
        <strain evidence="2 3">E-37</strain>
    </source>
</reference>